<sequence length="652" mass="74331">MTETVETTDSVHIESVLPVQNTQGEAHAVDTAGVRGPETDERERKYKVWQFWRYFLPYCVFLFLFFVEVYIMTRNMPYYWFLRGVDNALFESTNGDPAANVKPYEEIPDFASYFDWLEGSVSSFLVASEYYNGDPLPEDNVGYALHQSPVFGGLRLRQVRATEDVFTYPQTRASVGSIPHVFYGVVHSDGEGEANTETHCGVEWQSQEQLGGEVWHGKVGYYPGSGYVVDIPMNRTTSDTIIAELKDCTWFDERSRLSVLDMTLYNPSLDVFLVARIGMEFPAEGGCVPFHQFKLVDLYRYLREPEGKQWWRFFVEAMLSLFFVKFLVDEVVEIRQSLQPPSTQSPSAVYKTWHQYKADWWNWVDWTNLVLFMVVVGVRIHSVLQAKALLAQVAREETAFVNFEPVAYNIVYIELVLVGCLCFLTLFKSFKFFGVSPRLSILAATMKAAAQDLAAFSFVFFFVFVGFGMAGHVVFGGSLYEFSSIRMSMLQLFRWICGEFDFMSIYWLHRIFACVYFVSFMTLCYLLLLNMLVAIFIDAFNTVRSDSSFKGDVILADILTDLKGKSTVVLPWKSGGISLRDCIRPQRRRGGGRGRDTCQQCSTDTTQGAGEGAVAKQQPSMQAVRQLLEEIRERQHALDDMVSAMVELGTEQ</sequence>
<accession>A0A9K3CR34</accession>
<evidence type="ECO:0000256" key="3">
    <source>
        <dbReference type="ARBA" id="ARBA00022692"/>
    </source>
</evidence>
<dbReference type="OrthoDB" id="444119at2759"/>
<proteinExistence type="inferred from homology"/>
<evidence type="ECO:0000313" key="12">
    <source>
        <dbReference type="Proteomes" id="UP000265618"/>
    </source>
</evidence>
<evidence type="ECO:0000256" key="1">
    <source>
        <dbReference type="ARBA" id="ARBA00004141"/>
    </source>
</evidence>
<feature type="transmembrane region" description="Helical" evidence="8">
    <location>
        <begin position="411"/>
        <end position="433"/>
    </location>
</feature>
<keyword evidence="12" id="KW-1185">Reference proteome</keyword>
<comment type="caution">
    <text evidence="11">The sequence shown here is derived from an EMBL/GenBank/DDBJ whole genome shotgun (WGS) entry which is preliminary data.</text>
</comment>
<dbReference type="AlphaFoldDB" id="A0A9K3CR34"/>
<evidence type="ECO:0000256" key="8">
    <source>
        <dbReference type="SAM" id="Phobius"/>
    </source>
</evidence>
<feature type="domain" description="Polycystin" evidence="10">
    <location>
        <begin position="105"/>
        <end position="298"/>
    </location>
</feature>
<comment type="subcellular location">
    <subcellularLocation>
        <location evidence="1">Membrane</location>
        <topology evidence="1">Multi-pass membrane protein</topology>
    </subcellularLocation>
</comment>
<dbReference type="EMBL" id="BDIP01000346">
    <property type="protein sequence ID" value="GIQ81257.1"/>
    <property type="molecule type" value="Genomic_DNA"/>
</dbReference>
<evidence type="ECO:0000256" key="5">
    <source>
        <dbReference type="ARBA" id="ARBA00023136"/>
    </source>
</evidence>
<evidence type="ECO:0000256" key="2">
    <source>
        <dbReference type="ARBA" id="ARBA00007200"/>
    </source>
</evidence>
<protein>
    <submittedName>
        <fullName evidence="11">Polycystic kidney disease type 2 protein</fullName>
    </submittedName>
</protein>
<evidence type="ECO:0000256" key="7">
    <source>
        <dbReference type="SAM" id="MobiDB-lite"/>
    </source>
</evidence>
<dbReference type="Proteomes" id="UP000265618">
    <property type="component" value="Unassembled WGS sequence"/>
</dbReference>
<feature type="compositionally biased region" description="Low complexity" evidence="7">
    <location>
        <begin position="597"/>
        <end position="607"/>
    </location>
</feature>
<evidence type="ECO:0000259" key="10">
    <source>
        <dbReference type="Pfam" id="PF20519"/>
    </source>
</evidence>
<feature type="transmembrane region" description="Helical" evidence="8">
    <location>
        <begin position="453"/>
        <end position="480"/>
    </location>
</feature>
<name>A0A9K3CR34_9EUKA</name>
<gene>
    <name evidence="11" type="ORF">KIPB_002187</name>
</gene>
<dbReference type="PRINTS" id="PR01433">
    <property type="entry name" value="POLYCYSTIN2"/>
</dbReference>
<dbReference type="PANTHER" id="PTHR10877:SF183">
    <property type="entry name" value="AT14535P-RELATED"/>
    <property type="match status" value="1"/>
</dbReference>
<dbReference type="GO" id="GO:0016020">
    <property type="term" value="C:membrane"/>
    <property type="evidence" value="ECO:0007669"/>
    <property type="project" value="UniProtKB-SubCell"/>
</dbReference>
<organism evidence="11 12">
    <name type="scientific">Kipferlia bialata</name>
    <dbReference type="NCBI Taxonomy" id="797122"/>
    <lineage>
        <taxon>Eukaryota</taxon>
        <taxon>Metamonada</taxon>
        <taxon>Carpediemonas-like organisms</taxon>
        <taxon>Kipferlia</taxon>
    </lineage>
</organism>
<dbReference type="Pfam" id="PF08016">
    <property type="entry name" value="PKD_channel"/>
    <property type="match status" value="1"/>
</dbReference>
<feature type="domain" description="Polycystin cation channel PKD1/PKD2" evidence="9">
    <location>
        <begin position="352"/>
        <end position="543"/>
    </location>
</feature>
<evidence type="ECO:0000259" key="9">
    <source>
        <dbReference type="Pfam" id="PF08016"/>
    </source>
</evidence>
<keyword evidence="3 8" id="KW-0812">Transmembrane</keyword>
<dbReference type="InterPro" id="IPR003915">
    <property type="entry name" value="PKD_2"/>
</dbReference>
<feature type="transmembrane region" description="Helical" evidence="8">
    <location>
        <begin position="492"/>
        <end position="509"/>
    </location>
</feature>
<reference evidence="11 12" key="1">
    <citation type="journal article" date="2018" name="PLoS ONE">
        <title>The draft genome of Kipferlia bialata reveals reductive genome evolution in fornicate parasites.</title>
        <authorList>
            <person name="Tanifuji G."/>
            <person name="Takabayashi S."/>
            <person name="Kume K."/>
            <person name="Takagi M."/>
            <person name="Nakayama T."/>
            <person name="Kamikawa R."/>
            <person name="Inagaki Y."/>
            <person name="Hashimoto T."/>
        </authorList>
    </citation>
    <scope>NUCLEOTIDE SEQUENCE [LARGE SCALE GENOMIC DNA]</scope>
    <source>
        <strain evidence="11">NY0173</strain>
    </source>
</reference>
<evidence type="ECO:0000256" key="4">
    <source>
        <dbReference type="ARBA" id="ARBA00022989"/>
    </source>
</evidence>
<feature type="transmembrane region" description="Helical" evidence="8">
    <location>
        <begin position="515"/>
        <end position="540"/>
    </location>
</feature>
<dbReference type="InterPro" id="IPR051223">
    <property type="entry name" value="Polycystin"/>
</dbReference>
<feature type="transmembrane region" description="Helical" evidence="8">
    <location>
        <begin position="51"/>
        <end position="73"/>
    </location>
</feature>
<dbReference type="Pfam" id="PF20519">
    <property type="entry name" value="Polycystin_dom"/>
    <property type="match status" value="1"/>
</dbReference>
<keyword evidence="4 8" id="KW-1133">Transmembrane helix</keyword>
<keyword evidence="5 8" id="KW-0472">Membrane</keyword>
<dbReference type="PANTHER" id="PTHR10877">
    <property type="entry name" value="POLYCYSTIN FAMILY MEMBER"/>
    <property type="match status" value="1"/>
</dbReference>
<dbReference type="InterPro" id="IPR013122">
    <property type="entry name" value="PKD1_2_channel"/>
</dbReference>
<dbReference type="GO" id="GO:0005509">
    <property type="term" value="F:calcium ion binding"/>
    <property type="evidence" value="ECO:0007669"/>
    <property type="project" value="InterPro"/>
</dbReference>
<feature type="region of interest" description="Disordered" evidence="7">
    <location>
        <begin position="587"/>
        <end position="615"/>
    </location>
</feature>
<dbReference type="InterPro" id="IPR046791">
    <property type="entry name" value="Polycystin_dom"/>
</dbReference>
<comment type="similarity">
    <text evidence="2">Belongs to the polycystin family.</text>
</comment>
<keyword evidence="6" id="KW-0325">Glycoprotein</keyword>
<evidence type="ECO:0000256" key="6">
    <source>
        <dbReference type="ARBA" id="ARBA00023180"/>
    </source>
</evidence>
<evidence type="ECO:0000313" key="11">
    <source>
        <dbReference type="EMBL" id="GIQ81257.1"/>
    </source>
</evidence>
<dbReference type="Gene3D" id="1.10.287.70">
    <property type="match status" value="1"/>
</dbReference>